<feature type="domain" description="2Fe-2S ferredoxin-type" evidence="1">
    <location>
        <begin position="230"/>
        <end position="315"/>
    </location>
</feature>
<dbReference type="Gene3D" id="2.40.30.10">
    <property type="entry name" value="Translation factors"/>
    <property type="match status" value="1"/>
</dbReference>
<dbReference type="PRINTS" id="PR00409">
    <property type="entry name" value="PHDIOXRDTASE"/>
</dbReference>
<dbReference type="EMBL" id="JABEQM010000006">
    <property type="protein sequence ID" value="MBB2201823.1"/>
    <property type="molecule type" value="Genomic_DNA"/>
</dbReference>
<organism evidence="3 4">
    <name type="scientific">Gluconacetobacter tumulisoli</name>
    <dbReference type="NCBI Taxonomy" id="1286189"/>
    <lineage>
        <taxon>Bacteria</taxon>
        <taxon>Pseudomonadati</taxon>
        <taxon>Pseudomonadota</taxon>
        <taxon>Alphaproteobacteria</taxon>
        <taxon>Acetobacterales</taxon>
        <taxon>Acetobacteraceae</taxon>
        <taxon>Gluconacetobacter</taxon>
    </lineage>
</organism>
<comment type="caution">
    <text evidence="3">The sequence shown here is derived from an EMBL/GenBank/DDBJ whole genome shotgun (WGS) entry which is preliminary data.</text>
</comment>
<accession>A0A7W4K7I5</accession>
<dbReference type="SUPFAM" id="SSF63380">
    <property type="entry name" value="Riboflavin synthase domain-like"/>
    <property type="match status" value="1"/>
</dbReference>
<dbReference type="InterPro" id="IPR001041">
    <property type="entry name" value="2Fe-2S_ferredoxin-type"/>
</dbReference>
<dbReference type="CDD" id="cd06185">
    <property type="entry name" value="PDR_like"/>
    <property type="match status" value="1"/>
</dbReference>
<dbReference type="Pfam" id="PF00111">
    <property type="entry name" value="Fer2"/>
    <property type="match status" value="1"/>
</dbReference>
<dbReference type="GO" id="GO:0016491">
    <property type="term" value="F:oxidoreductase activity"/>
    <property type="evidence" value="ECO:0007669"/>
    <property type="project" value="InterPro"/>
</dbReference>
<dbReference type="PROSITE" id="PS51384">
    <property type="entry name" value="FAD_FR"/>
    <property type="match status" value="1"/>
</dbReference>
<name>A0A7W4K7I5_9PROT</name>
<keyword evidence="4" id="KW-1185">Reference proteome</keyword>
<dbReference type="InterPro" id="IPR006058">
    <property type="entry name" value="2Fe2S_fd_BS"/>
</dbReference>
<dbReference type="PANTHER" id="PTHR30212">
    <property type="entry name" value="PROTEIN YIIM"/>
    <property type="match status" value="1"/>
</dbReference>
<dbReference type="InterPro" id="IPR036010">
    <property type="entry name" value="2Fe-2S_ferredoxin-like_sf"/>
</dbReference>
<evidence type="ECO:0000313" key="3">
    <source>
        <dbReference type="EMBL" id="MBB2201823.1"/>
    </source>
</evidence>
<evidence type="ECO:0000259" key="1">
    <source>
        <dbReference type="PROSITE" id="PS51085"/>
    </source>
</evidence>
<dbReference type="PANTHER" id="PTHR30212:SF2">
    <property type="entry name" value="PROTEIN YIIM"/>
    <property type="match status" value="1"/>
</dbReference>
<dbReference type="Gene3D" id="3.10.20.30">
    <property type="match status" value="1"/>
</dbReference>
<sequence length="315" mass="33364">MPRSTGYPAVIADVAPVTPTLRRFDIRATAQPFPPVSAGSHGVFAFGDAVRTWKNPYSIVARSDDGSMLRIIVRLAQGSRGGSAFLHGQGRPGLEITVLGIANLFPVVRKARRHILLSAGVGITPFLSYMDAMDGMGLAYCLHHYCRPEERQAFHALLADRDPGRVVLHDDPDTGRLSEILAAEPVSSRLSMCGPDGFMNWVGAVARDVGFSPGKIHSERFSAPEGGAAFRVDLARSGLSVSVGPEDTLLDALEAAGIEAPCLCRGGACGACRVAVLSGVPDHRDHVLAEAERAAGDCILTCVSRARTATLTLDL</sequence>
<dbReference type="Proteomes" id="UP000578030">
    <property type="component" value="Unassembled WGS sequence"/>
</dbReference>
<dbReference type="InterPro" id="IPR039261">
    <property type="entry name" value="FNR_nucleotide-bd"/>
</dbReference>
<dbReference type="Gene3D" id="3.40.50.80">
    <property type="entry name" value="Nucleotide-binding domain of ferredoxin-NADP reductase (FNR) module"/>
    <property type="match status" value="1"/>
</dbReference>
<dbReference type="SUPFAM" id="SSF52343">
    <property type="entry name" value="Ferredoxin reductase-like, C-terminal NADP-linked domain"/>
    <property type="match status" value="1"/>
</dbReference>
<dbReference type="CDD" id="cd00207">
    <property type="entry name" value="fer2"/>
    <property type="match status" value="1"/>
</dbReference>
<dbReference type="SUPFAM" id="SSF54292">
    <property type="entry name" value="2Fe-2S ferredoxin-like"/>
    <property type="match status" value="1"/>
</dbReference>
<evidence type="ECO:0000259" key="2">
    <source>
        <dbReference type="PROSITE" id="PS51384"/>
    </source>
</evidence>
<feature type="domain" description="FAD-binding FR-type" evidence="2">
    <location>
        <begin position="4"/>
        <end position="108"/>
    </location>
</feature>
<dbReference type="InterPro" id="IPR017927">
    <property type="entry name" value="FAD-bd_FR_type"/>
</dbReference>
<dbReference type="GO" id="GO:0051537">
    <property type="term" value="F:2 iron, 2 sulfur cluster binding"/>
    <property type="evidence" value="ECO:0007669"/>
    <property type="project" value="InterPro"/>
</dbReference>
<dbReference type="InterPro" id="IPR012675">
    <property type="entry name" value="Beta-grasp_dom_sf"/>
</dbReference>
<proteinExistence type="predicted"/>
<evidence type="ECO:0000313" key="4">
    <source>
        <dbReference type="Proteomes" id="UP000578030"/>
    </source>
</evidence>
<gene>
    <name evidence="3" type="ORF">HLH28_09580</name>
</gene>
<reference evidence="3 4" key="1">
    <citation type="submission" date="2020-04" db="EMBL/GenBank/DDBJ databases">
        <title>Description of novel Gluconacetobacter.</title>
        <authorList>
            <person name="Sombolestani A."/>
        </authorList>
    </citation>
    <scope>NUCLEOTIDE SEQUENCE [LARGE SCALE GENOMIC DNA]</scope>
    <source>
        <strain evidence="3 4">LMG 27802</strain>
    </source>
</reference>
<protein>
    <submittedName>
        <fullName evidence="3">Oxidoreductase</fullName>
    </submittedName>
</protein>
<dbReference type="InterPro" id="IPR052353">
    <property type="entry name" value="Benzoxazolinone_Detox_Enz"/>
</dbReference>
<dbReference type="InterPro" id="IPR017938">
    <property type="entry name" value="Riboflavin_synthase-like_b-brl"/>
</dbReference>
<dbReference type="PROSITE" id="PS00197">
    <property type="entry name" value="2FE2S_FER_1"/>
    <property type="match status" value="1"/>
</dbReference>
<dbReference type="AlphaFoldDB" id="A0A7W4K7I5"/>
<dbReference type="PROSITE" id="PS51085">
    <property type="entry name" value="2FE2S_FER_2"/>
    <property type="match status" value="1"/>
</dbReference>